<protein>
    <submittedName>
        <fullName evidence="1">Uncharacterized protein</fullName>
    </submittedName>
</protein>
<dbReference type="AlphaFoldDB" id="A0A6C0E1Y6"/>
<sequence length="201" mass="21897">MSTPYAISTSIGSMNYDNYVNSRITGPLNTNKYPSAMPYHSYGTLNGIRPTPPQFFPSQDPPYASENSNARHQYVRTAISASALARQKTLGKLSSPNTFFSFSTGKHTAVSTHMNYIEPQPSSMYTNTLKSNAVGKTAYKQGLPNIAPTSTKCYYPSGTRSSLQRARSGGCVAPKKKGAIENTSLRNGQTCAWGSLPRQNY</sequence>
<name>A0A6C0E1Y6_9ZZZZ</name>
<dbReference type="EMBL" id="MN739723">
    <property type="protein sequence ID" value="QHT23054.1"/>
    <property type="molecule type" value="Genomic_DNA"/>
</dbReference>
<proteinExistence type="predicted"/>
<organism evidence="1">
    <name type="scientific">viral metagenome</name>
    <dbReference type="NCBI Taxonomy" id="1070528"/>
    <lineage>
        <taxon>unclassified sequences</taxon>
        <taxon>metagenomes</taxon>
        <taxon>organismal metagenomes</taxon>
    </lineage>
</organism>
<accession>A0A6C0E1Y6</accession>
<evidence type="ECO:0000313" key="1">
    <source>
        <dbReference type="EMBL" id="QHT23054.1"/>
    </source>
</evidence>
<reference evidence="1" key="1">
    <citation type="journal article" date="2020" name="Nature">
        <title>Giant virus diversity and host interactions through global metagenomics.</title>
        <authorList>
            <person name="Schulz F."/>
            <person name="Roux S."/>
            <person name="Paez-Espino D."/>
            <person name="Jungbluth S."/>
            <person name="Walsh D.A."/>
            <person name="Denef V.J."/>
            <person name="McMahon K.D."/>
            <person name="Konstantinidis K.T."/>
            <person name="Eloe-Fadrosh E.A."/>
            <person name="Kyrpides N.C."/>
            <person name="Woyke T."/>
        </authorList>
    </citation>
    <scope>NUCLEOTIDE SEQUENCE</scope>
    <source>
        <strain evidence="1">GVMAG-M-3300023179-114</strain>
    </source>
</reference>